<accession>A0A410RVD3</accession>
<evidence type="ECO:0000313" key="1">
    <source>
        <dbReference type="EMBL" id="QAT85879.1"/>
    </source>
</evidence>
<evidence type="ECO:0000313" key="2">
    <source>
        <dbReference type="Proteomes" id="UP000288758"/>
    </source>
</evidence>
<dbReference type="EMBL" id="CP034669">
    <property type="protein sequence ID" value="QAT85879.1"/>
    <property type="molecule type" value="Genomic_DNA"/>
</dbReference>
<protein>
    <submittedName>
        <fullName evidence="1">Uncharacterized protein</fullName>
    </submittedName>
</protein>
<dbReference type="Proteomes" id="UP000288758">
    <property type="component" value="Chromosome"/>
</dbReference>
<sequence>MSAVLTVAPAAAFAYPPQCDEVCFEYCLATCYEGTYRTSCEAAGWCSASAPSSETVAVSTEQSQDAAPVCDAAHPEMDQGPAVES</sequence>
<gene>
    <name evidence="1" type="ORF">EJ065_4326</name>
</gene>
<organism evidence="1 2">
    <name type="scientific">Corallococcus coralloides</name>
    <name type="common">Myxococcus coralloides</name>
    <dbReference type="NCBI Taxonomy" id="184914"/>
    <lineage>
        <taxon>Bacteria</taxon>
        <taxon>Pseudomonadati</taxon>
        <taxon>Myxococcota</taxon>
        <taxon>Myxococcia</taxon>
        <taxon>Myxococcales</taxon>
        <taxon>Cystobacterineae</taxon>
        <taxon>Myxococcaceae</taxon>
        <taxon>Corallococcus</taxon>
    </lineage>
</organism>
<proteinExistence type="predicted"/>
<name>A0A410RVD3_CORCK</name>
<dbReference type="AlphaFoldDB" id="A0A410RVD3"/>
<dbReference type="RefSeq" id="WP_128797569.1">
    <property type="nucleotide sequence ID" value="NZ_CP034669.1"/>
</dbReference>
<reference evidence="1 2" key="1">
    <citation type="submission" date="2018-12" db="EMBL/GenBank/DDBJ databases">
        <title>Complete Genome Sequence of the Corallopyronin A producing Myxobacterium Corallococcus coralloides B035.</title>
        <authorList>
            <person name="Bouhired S.M."/>
            <person name="Rupp O."/>
            <person name="Blom J."/>
            <person name="Schaeberle T.F."/>
            <person name="Kehraus S."/>
            <person name="Schiefer A."/>
            <person name="Pfarr K."/>
            <person name="Goesmann A."/>
            <person name="Hoerauf A."/>
            <person name="Koenig G.M."/>
        </authorList>
    </citation>
    <scope>NUCLEOTIDE SEQUENCE [LARGE SCALE GENOMIC DNA]</scope>
    <source>
        <strain evidence="1 2">B035</strain>
    </source>
</reference>